<dbReference type="PANTHER" id="PTHR46390">
    <property type="entry name" value="MANNOSE-1-PHOSPHATE GUANYLYLTRANSFERASE"/>
    <property type="match status" value="1"/>
</dbReference>
<proteinExistence type="predicted"/>
<dbReference type="Proteomes" id="UP001236663">
    <property type="component" value="Unassembled WGS sequence"/>
</dbReference>
<dbReference type="SUPFAM" id="SSF159283">
    <property type="entry name" value="Guanosine diphospho-D-mannose pyrophosphorylase/mannose-6-phosphate isomerase linker domain"/>
    <property type="match status" value="1"/>
</dbReference>
<sequence length="358" mass="41196">MEVEDRYIVILAGGIGIKFWPTSRYHKPKQFLDLLGTGRSLLQMTFDRFRPYYDNRQFIVVTNTRYLPLVKEQLPELADEQLLVEPLRRDTAVSIALASYKIKKLNPNARVLISPSDQLIFNEKAFFEAIELAMEGARESGNLVTLGIRPNRPDTSYGYIQYFPEEGKPVKKVKTFTEKPDLSLATTFLESGDFVWNSGTFIWKNKSIIASFEKHLPEIAEVFEEGEMYFCTENERPFLKKAYSLIKNISIDHGVLEKSDEVFTVLGDFGWSDLGSWQNLYEVSKKDEKKNTVLGEALLYDTENCFIKLPKDKLLVVQGLKEYLISDSDNVLLICKLGDEGKFREFVTDAKKIDERFI</sequence>
<dbReference type="PANTHER" id="PTHR46390:SF1">
    <property type="entry name" value="MANNOSE-1-PHOSPHATE GUANYLYLTRANSFERASE"/>
    <property type="match status" value="1"/>
</dbReference>
<dbReference type="InterPro" id="IPR051161">
    <property type="entry name" value="Mannose-6P_isomerase_type2"/>
</dbReference>
<evidence type="ECO:0000313" key="2">
    <source>
        <dbReference type="EMBL" id="MDN3688179.1"/>
    </source>
</evidence>
<protein>
    <submittedName>
        <fullName evidence="2">Sugar phosphate nucleotidyltransferase</fullName>
    </submittedName>
</protein>
<dbReference type="CDD" id="cd02509">
    <property type="entry name" value="GDP-M1P_Guanylyltransferase"/>
    <property type="match status" value="1"/>
</dbReference>
<dbReference type="EMBL" id="JAUFQS010000008">
    <property type="protein sequence ID" value="MDN3688179.1"/>
    <property type="molecule type" value="Genomic_DNA"/>
</dbReference>
<dbReference type="SUPFAM" id="SSF53448">
    <property type="entry name" value="Nucleotide-diphospho-sugar transferases"/>
    <property type="match status" value="1"/>
</dbReference>
<evidence type="ECO:0000313" key="3">
    <source>
        <dbReference type="Proteomes" id="UP001236663"/>
    </source>
</evidence>
<keyword evidence="3" id="KW-1185">Reference proteome</keyword>
<dbReference type="InterPro" id="IPR005835">
    <property type="entry name" value="NTP_transferase_dom"/>
</dbReference>
<name>A0ABT8C5W7_9BACT</name>
<organism evidence="2 3">
    <name type="scientific">Cyclobacterium jeungdonense</name>
    <dbReference type="NCBI Taxonomy" id="708087"/>
    <lineage>
        <taxon>Bacteria</taxon>
        <taxon>Pseudomonadati</taxon>
        <taxon>Bacteroidota</taxon>
        <taxon>Cytophagia</taxon>
        <taxon>Cytophagales</taxon>
        <taxon>Cyclobacteriaceae</taxon>
        <taxon>Cyclobacterium</taxon>
    </lineage>
</organism>
<accession>A0ABT8C5W7</accession>
<feature type="domain" description="Nucleotidyl transferase" evidence="1">
    <location>
        <begin position="9"/>
        <end position="289"/>
    </location>
</feature>
<comment type="caution">
    <text evidence="2">The sequence shown here is derived from an EMBL/GenBank/DDBJ whole genome shotgun (WGS) entry which is preliminary data.</text>
</comment>
<dbReference type="InterPro" id="IPR029044">
    <property type="entry name" value="Nucleotide-diphossugar_trans"/>
</dbReference>
<reference evidence="3" key="1">
    <citation type="journal article" date="2019" name="Int. J. Syst. Evol. Microbiol.">
        <title>The Global Catalogue of Microorganisms (GCM) 10K type strain sequencing project: providing services to taxonomists for standard genome sequencing and annotation.</title>
        <authorList>
            <consortium name="The Broad Institute Genomics Platform"/>
            <consortium name="The Broad Institute Genome Sequencing Center for Infectious Disease"/>
            <person name="Wu L."/>
            <person name="Ma J."/>
        </authorList>
    </citation>
    <scope>NUCLEOTIDE SEQUENCE [LARGE SCALE GENOMIC DNA]</scope>
    <source>
        <strain evidence="3">CECT 7706</strain>
    </source>
</reference>
<gene>
    <name evidence="2" type="ORF">QWZ15_10085</name>
</gene>
<dbReference type="Gene3D" id="3.90.550.10">
    <property type="entry name" value="Spore Coat Polysaccharide Biosynthesis Protein SpsA, Chain A"/>
    <property type="match status" value="1"/>
</dbReference>
<dbReference type="InterPro" id="IPR049577">
    <property type="entry name" value="GMPP_N"/>
</dbReference>
<evidence type="ECO:0000259" key="1">
    <source>
        <dbReference type="Pfam" id="PF00483"/>
    </source>
</evidence>
<dbReference type="Pfam" id="PF00483">
    <property type="entry name" value="NTP_transferase"/>
    <property type="match status" value="1"/>
</dbReference>
<dbReference type="RefSeq" id="WP_163387079.1">
    <property type="nucleotide sequence ID" value="NZ_JAUFQS010000008.1"/>
</dbReference>